<organism evidence="1 2">
    <name type="scientific">Aspergillus fumigatus</name>
    <name type="common">Neosartorya fumigata</name>
    <dbReference type="NCBI Taxonomy" id="746128"/>
    <lineage>
        <taxon>Eukaryota</taxon>
        <taxon>Fungi</taxon>
        <taxon>Dikarya</taxon>
        <taxon>Ascomycota</taxon>
        <taxon>Pezizomycotina</taxon>
        <taxon>Eurotiomycetes</taxon>
        <taxon>Eurotiomycetidae</taxon>
        <taxon>Eurotiales</taxon>
        <taxon>Aspergillaceae</taxon>
        <taxon>Aspergillus</taxon>
        <taxon>Aspergillus subgen. Fumigati</taxon>
    </lineage>
</organism>
<accession>A0A229XSG5</accession>
<gene>
    <name evidence="1" type="ORF">KXV57_004064</name>
</gene>
<comment type="caution">
    <text evidence="1">The sequence shown here is derived from an EMBL/GenBank/DDBJ whole genome shotgun (WGS) entry which is preliminary data.</text>
</comment>
<evidence type="ECO:0000313" key="2">
    <source>
        <dbReference type="Proteomes" id="UP000813423"/>
    </source>
</evidence>
<sequence>MHRPKPCSRLREEDVLEEQKQPFVEKSLHQDEKDGPDFDAASATRSGCIATVSTGVILSLVCLISGIYLLRTNQATLGASASISTFGREAMALAINVILTLCTDGMMFVHSVSLRWALYREGRLEFNTNIRLFTSSKRFGPNKRYINLVALTCLVLSYASSSVLLLSDQAMILSKNEDQSPLLINDTALVSLGLGLAGQAIVAVWCLVPSYKSIPTWSSNPLNTASAVVQGGGLAHRPERCMLSVHQRQMSSQETYPMNRQGNIFQLQAMVRYILVLLWSLALLAVAWPIAIAIVSMFIGNASAAGQASEPLCWRVGFKWDKDALACSRNYVTLSISPYANDHNPGSAAFSYGAEAVLCVLFVCLIQASQTIALHCLELLVNLSRDEGIWRQAYSETGEAPGTQLTVNPFRAAVSSWENAVLFIAKTVLHWIIGQSLIPSVAMEDSKDTDFAKDIESWASIPVQDLSAHVQKLPFKRGFQFDMVYSRLIIYAILAVLVATFATYLALRRRKGCQPAALGHLPTLVDLIDDWKTDQEGRMWWGDKAPELEAGQVRHAGTCWDKMLLGPICTTARYAGG</sequence>
<reference evidence="1" key="1">
    <citation type="submission" date="2021-08" db="EMBL/GenBank/DDBJ databases">
        <title>Global Aspergillus fumigatus from environmental and clinical sources.</title>
        <authorList>
            <person name="Barber A."/>
            <person name="Sae-Ong T."/>
        </authorList>
    </citation>
    <scope>NUCLEOTIDE SEQUENCE</scope>
    <source>
        <strain evidence="1">NRZ-2016-071</strain>
    </source>
</reference>
<dbReference type="EMBL" id="JAIBSC010000025">
    <property type="protein sequence ID" value="KAH1907783.1"/>
    <property type="molecule type" value="Genomic_DNA"/>
</dbReference>
<evidence type="ECO:0000313" key="1">
    <source>
        <dbReference type="EMBL" id="KAH1907783.1"/>
    </source>
</evidence>
<proteinExistence type="predicted"/>
<protein>
    <submittedName>
        <fullName evidence="1">Uncharacterized protein</fullName>
    </submittedName>
</protein>
<name>A0A229XSG5_ASPFM</name>
<dbReference type="Proteomes" id="UP000813423">
    <property type="component" value="Unassembled WGS sequence"/>
</dbReference>
<dbReference type="AlphaFoldDB" id="A0A229XSG5"/>
<dbReference type="OMA" id="GRCMMSV"/>